<dbReference type="GO" id="GO:0009088">
    <property type="term" value="P:threonine biosynthetic process"/>
    <property type="evidence" value="ECO:0007669"/>
    <property type="project" value="UniProtKB-UniRule"/>
</dbReference>
<dbReference type="SUPFAM" id="SSF55060">
    <property type="entry name" value="GHMP Kinase, C-terminal domain"/>
    <property type="match status" value="1"/>
</dbReference>
<dbReference type="InterPro" id="IPR020568">
    <property type="entry name" value="Ribosomal_Su5_D2-typ_SF"/>
</dbReference>
<keyword evidence="7 13" id="KW-0791">Threonine biosynthesis</keyword>
<dbReference type="Proteomes" id="UP000198948">
    <property type="component" value="Unassembled WGS sequence"/>
</dbReference>
<gene>
    <name evidence="13" type="primary">thrB</name>
    <name evidence="16" type="ORF">SAMN04488559_11572</name>
</gene>
<comment type="pathway">
    <text evidence="1 13">Amino-acid biosynthesis; L-threonine biosynthesis; L-threonine from L-aspartate: step 4/5.</text>
</comment>
<evidence type="ECO:0000256" key="11">
    <source>
        <dbReference type="ARBA" id="ARBA00049375"/>
    </source>
</evidence>
<feature type="domain" description="GHMP kinase N-terminal" evidence="14">
    <location>
        <begin position="54"/>
        <end position="132"/>
    </location>
</feature>
<feature type="domain" description="GHMP kinase C-terminal" evidence="15">
    <location>
        <begin position="192"/>
        <end position="270"/>
    </location>
</feature>
<dbReference type="GO" id="GO:0005737">
    <property type="term" value="C:cytoplasm"/>
    <property type="evidence" value="ECO:0007669"/>
    <property type="project" value="UniProtKB-SubCell"/>
</dbReference>
<evidence type="ECO:0000256" key="9">
    <source>
        <dbReference type="ARBA" id="ARBA00022777"/>
    </source>
</evidence>
<dbReference type="GO" id="GO:0004413">
    <property type="term" value="F:homoserine kinase activity"/>
    <property type="evidence" value="ECO:0007669"/>
    <property type="project" value="UniProtKB-UniRule"/>
</dbReference>
<evidence type="ECO:0000256" key="13">
    <source>
        <dbReference type="HAMAP-Rule" id="MF_00384"/>
    </source>
</evidence>
<comment type="subcellular location">
    <subcellularLocation>
        <location evidence="13">Cytoplasm</location>
    </subcellularLocation>
</comment>
<dbReference type="InterPro" id="IPR000870">
    <property type="entry name" value="Homoserine_kinase"/>
</dbReference>
<dbReference type="EMBL" id="FOHA01000015">
    <property type="protein sequence ID" value="SER99503.1"/>
    <property type="molecule type" value="Genomic_DNA"/>
</dbReference>
<dbReference type="HAMAP" id="MF_00384">
    <property type="entry name" value="Homoser_kinase"/>
    <property type="match status" value="1"/>
</dbReference>
<comment type="function">
    <text evidence="12 13">Catalyzes the ATP-dependent phosphorylation of L-homoserine to L-homoserine phosphate.</text>
</comment>
<evidence type="ECO:0000256" key="12">
    <source>
        <dbReference type="ARBA" id="ARBA00049954"/>
    </source>
</evidence>
<dbReference type="Pfam" id="PF00288">
    <property type="entry name" value="GHMP_kinases_N"/>
    <property type="match status" value="1"/>
</dbReference>
<comment type="catalytic activity">
    <reaction evidence="11 13">
        <text>L-homoserine + ATP = O-phospho-L-homoserine + ADP + H(+)</text>
        <dbReference type="Rhea" id="RHEA:13985"/>
        <dbReference type="ChEBI" id="CHEBI:15378"/>
        <dbReference type="ChEBI" id="CHEBI:30616"/>
        <dbReference type="ChEBI" id="CHEBI:57476"/>
        <dbReference type="ChEBI" id="CHEBI:57590"/>
        <dbReference type="ChEBI" id="CHEBI:456216"/>
        <dbReference type="EC" id="2.7.1.39"/>
    </reaction>
</comment>
<evidence type="ECO:0000313" key="16">
    <source>
        <dbReference type="EMBL" id="SER99503.1"/>
    </source>
</evidence>
<reference evidence="16 17" key="1">
    <citation type="submission" date="2016-10" db="EMBL/GenBank/DDBJ databases">
        <authorList>
            <person name="de Groot N.N."/>
        </authorList>
    </citation>
    <scope>NUCLEOTIDE SEQUENCE [LARGE SCALE GENOMIC DNA]</scope>
    <source>
        <strain evidence="16 17">DSM 13760</strain>
    </source>
</reference>
<comment type="similarity">
    <text evidence="2 13">Belongs to the GHMP kinase family. Homoserine kinase subfamily.</text>
</comment>
<dbReference type="SUPFAM" id="SSF54211">
    <property type="entry name" value="Ribosomal protein S5 domain 2-like"/>
    <property type="match status" value="1"/>
</dbReference>
<organism evidence="16 17">
    <name type="scientific">Isobaculum melis</name>
    <dbReference type="NCBI Taxonomy" id="142588"/>
    <lineage>
        <taxon>Bacteria</taxon>
        <taxon>Bacillati</taxon>
        <taxon>Bacillota</taxon>
        <taxon>Bacilli</taxon>
        <taxon>Lactobacillales</taxon>
        <taxon>Carnobacteriaceae</taxon>
        <taxon>Isobaculum</taxon>
    </lineage>
</organism>
<name>A0A1H9TS40_9LACT</name>
<dbReference type="PANTHER" id="PTHR20861:SF1">
    <property type="entry name" value="HOMOSERINE KINASE"/>
    <property type="match status" value="1"/>
</dbReference>
<dbReference type="NCBIfam" id="TIGR00191">
    <property type="entry name" value="thrB"/>
    <property type="match status" value="1"/>
</dbReference>
<dbReference type="PIRSF" id="PIRSF000676">
    <property type="entry name" value="Homoser_kin"/>
    <property type="match status" value="1"/>
</dbReference>
<dbReference type="STRING" id="142588.SAMN04488559_11572"/>
<dbReference type="GO" id="GO:0005524">
    <property type="term" value="F:ATP binding"/>
    <property type="evidence" value="ECO:0007669"/>
    <property type="project" value="UniProtKB-UniRule"/>
</dbReference>
<dbReference type="UniPathway" id="UPA00050">
    <property type="reaction ID" value="UER00064"/>
</dbReference>
<keyword evidence="9 13" id="KW-0418">Kinase</keyword>
<dbReference type="InterPro" id="IPR006203">
    <property type="entry name" value="GHMP_knse_ATP-bd_CS"/>
</dbReference>
<dbReference type="Pfam" id="PF08544">
    <property type="entry name" value="GHMP_kinases_C"/>
    <property type="match status" value="1"/>
</dbReference>
<dbReference type="InterPro" id="IPR006204">
    <property type="entry name" value="GHMP_kinase_N_dom"/>
</dbReference>
<feature type="binding site" evidence="13">
    <location>
        <begin position="79"/>
        <end position="89"/>
    </location>
    <ligand>
        <name>ATP</name>
        <dbReference type="ChEBI" id="CHEBI:30616"/>
    </ligand>
</feature>
<dbReference type="PROSITE" id="PS00627">
    <property type="entry name" value="GHMP_KINASES_ATP"/>
    <property type="match status" value="1"/>
</dbReference>
<evidence type="ECO:0000256" key="2">
    <source>
        <dbReference type="ARBA" id="ARBA00007370"/>
    </source>
</evidence>
<dbReference type="InterPro" id="IPR014721">
    <property type="entry name" value="Ribsml_uS5_D2-typ_fold_subgr"/>
</dbReference>
<dbReference type="EC" id="2.7.1.39" evidence="3 13"/>
<evidence type="ECO:0000256" key="5">
    <source>
        <dbReference type="ARBA" id="ARBA00022605"/>
    </source>
</evidence>
<dbReference type="InterPro" id="IPR013750">
    <property type="entry name" value="GHMP_kinase_C_dom"/>
</dbReference>
<sequence>MRIQVPATTANLGPGFDCLGLALNLFLTLDIGSPQTTWLIEHQLGADIPTDETNLIVATALSIQPDLQPHHLVVHSDIPTARGLGSSSSAIVAGIELANQLGQLELTTAEKLALAVKKEGHPDNVAPAILGQFVIATSVADQVYYQQGQFPDCGIIVAVPPTELLTTESRGLLPAALPYKEAVAGASIGHVMIAALLNQDLVTAGQLLEADLFHEPYRKKILPHFDIIKDLAHQFHAYGTCISGAGPSVLTLLPTTHLADFQQALQCRYPDFNLLNLSMNQTGVTCIN</sequence>
<dbReference type="PRINTS" id="PR00958">
    <property type="entry name" value="HOMSERKINASE"/>
</dbReference>
<accession>A0A1H9TS40</accession>
<dbReference type="AlphaFoldDB" id="A0A1H9TS40"/>
<dbReference type="Gene3D" id="3.30.70.890">
    <property type="entry name" value="GHMP kinase, C-terminal domain"/>
    <property type="match status" value="1"/>
</dbReference>
<keyword evidence="6 13" id="KW-0808">Transferase</keyword>
<evidence type="ECO:0000313" key="17">
    <source>
        <dbReference type="Proteomes" id="UP000198948"/>
    </source>
</evidence>
<evidence type="ECO:0000259" key="14">
    <source>
        <dbReference type="Pfam" id="PF00288"/>
    </source>
</evidence>
<dbReference type="OrthoDB" id="9769912at2"/>
<evidence type="ECO:0000256" key="3">
    <source>
        <dbReference type="ARBA" id="ARBA00012078"/>
    </source>
</evidence>
<evidence type="ECO:0000259" key="15">
    <source>
        <dbReference type="Pfam" id="PF08544"/>
    </source>
</evidence>
<dbReference type="Gene3D" id="3.30.230.10">
    <property type="match status" value="1"/>
</dbReference>
<dbReference type="PANTHER" id="PTHR20861">
    <property type="entry name" value="HOMOSERINE/4-DIPHOSPHOCYTIDYL-2-C-METHYL-D-ERYTHRITOL KINASE"/>
    <property type="match status" value="1"/>
</dbReference>
<evidence type="ECO:0000256" key="8">
    <source>
        <dbReference type="ARBA" id="ARBA00022741"/>
    </source>
</evidence>
<keyword evidence="8 13" id="KW-0547">Nucleotide-binding</keyword>
<proteinExistence type="inferred from homology"/>
<evidence type="ECO:0000256" key="1">
    <source>
        <dbReference type="ARBA" id="ARBA00005015"/>
    </source>
</evidence>
<dbReference type="RefSeq" id="WP_092653263.1">
    <property type="nucleotide sequence ID" value="NZ_FOHA01000015.1"/>
</dbReference>
<protein>
    <recommendedName>
        <fullName evidence="4 13">Homoserine kinase</fullName>
        <shortName evidence="13">HK</shortName>
        <shortName evidence="13">HSK</shortName>
        <ecNumber evidence="3 13">2.7.1.39</ecNumber>
    </recommendedName>
</protein>
<evidence type="ECO:0000256" key="6">
    <source>
        <dbReference type="ARBA" id="ARBA00022679"/>
    </source>
</evidence>
<keyword evidence="13" id="KW-0963">Cytoplasm</keyword>
<keyword evidence="5 13" id="KW-0028">Amino-acid biosynthesis</keyword>
<dbReference type="InterPro" id="IPR036554">
    <property type="entry name" value="GHMP_kinase_C_sf"/>
</dbReference>
<keyword evidence="17" id="KW-1185">Reference proteome</keyword>
<evidence type="ECO:0000256" key="4">
    <source>
        <dbReference type="ARBA" id="ARBA00017858"/>
    </source>
</evidence>
<evidence type="ECO:0000256" key="7">
    <source>
        <dbReference type="ARBA" id="ARBA00022697"/>
    </source>
</evidence>
<keyword evidence="10 13" id="KW-0067">ATP-binding</keyword>
<evidence type="ECO:0000256" key="10">
    <source>
        <dbReference type="ARBA" id="ARBA00022840"/>
    </source>
</evidence>